<dbReference type="Proteomes" id="UP000182998">
    <property type="component" value="Unassembled WGS sequence"/>
</dbReference>
<gene>
    <name evidence="1" type="ORF">LMI_1218</name>
    <name evidence="2" type="ORF">SAMN02982997_00110</name>
</gene>
<dbReference type="Proteomes" id="UP000032414">
    <property type="component" value="Chromosome I"/>
</dbReference>
<evidence type="ECO:0000313" key="3">
    <source>
        <dbReference type="Proteomes" id="UP000032414"/>
    </source>
</evidence>
<evidence type="ECO:0000313" key="4">
    <source>
        <dbReference type="Proteomes" id="UP000182998"/>
    </source>
</evidence>
<organism evidence="1 3">
    <name type="scientific">Legionella micdadei</name>
    <name type="common">Tatlockia micdadei</name>
    <dbReference type="NCBI Taxonomy" id="451"/>
    <lineage>
        <taxon>Bacteria</taxon>
        <taxon>Pseudomonadati</taxon>
        <taxon>Pseudomonadota</taxon>
        <taxon>Gammaproteobacteria</taxon>
        <taxon>Legionellales</taxon>
        <taxon>Legionellaceae</taxon>
        <taxon>Legionella</taxon>
    </lineage>
</organism>
<proteinExistence type="predicted"/>
<reference evidence="3" key="2">
    <citation type="submission" date="2014-09" db="EMBL/GenBank/DDBJ databases">
        <authorList>
            <person name="Gomez-Valero L."/>
        </authorList>
    </citation>
    <scope>NUCLEOTIDE SEQUENCE [LARGE SCALE GENOMIC DNA]</scope>
    <source>
        <strain evidence="3">ATCC33218</strain>
    </source>
</reference>
<reference evidence="2 4" key="3">
    <citation type="submission" date="2016-10" db="EMBL/GenBank/DDBJ databases">
        <authorList>
            <person name="Varghese N."/>
            <person name="Submissions S."/>
        </authorList>
    </citation>
    <scope>NUCLEOTIDE SEQUENCE [LARGE SCALE GENOMIC DNA]</scope>
    <source>
        <strain evidence="2 4">ATCC 33218</strain>
    </source>
</reference>
<reference evidence="1" key="1">
    <citation type="submission" date="2014-09" db="EMBL/GenBank/DDBJ databases">
        <authorList>
            <person name="GOMEZ-VALERO Laura"/>
        </authorList>
    </citation>
    <scope>NUCLEOTIDE SEQUENCE</scope>
    <source>
        <strain evidence="1">ATCC33218</strain>
    </source>
</reference>
<dbReference type="HOGENOM" id="CLU_983295_0_0_6"/>
<dbReference type="KEGG" id="tmc:LMI_1218"/>
<protein>
    <submittedName>
        <fullName evidence="1">Uncharacterized protein</fullName>
    </submittedName>
</protein>
<dbReference type="EMBL" id="LN614830">
    <property type="protein sequence ID" value="CEG60529.1"/>
    <property type="molecule type" value="Genomic_DNA"/>
</dbReference>
<dbReference type="PATRIC" id="fig|451.8.peg.1776"/>
<evidence type="ECO:0000313" key="2">
    <source>
        <dbReference type="EMBL" id="SCX80766.1"/>
    </source>
</evidence>
<dbReference type="AlphaFoldDB" id="A0A098GDH7"/>
<dbReference type="EMBL" id="FMVN01000001">
    <property type="protein sequence ID" value="SCX80766.1"/>
    <property type="molecule type" value="Genomic_DNA"/>
</dbReference>
<name>A0A098GDH7_LEGMI</name>
<sequence length="283" mass="32778">MHFSLSEIIRYSDSVERQCGRQGVPAILFFNEKWEDNEKRITICYSNLMREKNQKNLECYAQAIHTAGKFLRAKELISVKKLEFLSEHLCTLDQEARSLLPQATLTFPKPVNSSNESQIAQQFEKLKEHFLSKLKGLTEQTEEELAPTPSTQAFLRSEEFLALKNYRDNVLKNDRRDHTFFGIDFTVQKKYDALNLVIEAFEQQKTMAGIENVMRSFYNTKNMSTASAKSIYDYLNTGQNLFTWFFGFLGLKQTTTVNLIDALNVRMELIQNQNEHELSGLVV</sequence>
<keyword evidence="4" id="KW-1185">Reference proteome</keyword>
<evidence type="ECO:0000313" key="1">
    <source>
        <dbReference type="EMBL" id="CEG60529.1"/>
    </source>
</evidence>
<dbReference type="RefSeq" id="WP_045098929.1">
    <property type="nucleotide sequence ID" value="NZ_CP020614.1"/>
</dbReference>
<accession>A0A098GDH7</accession>
<dbReference type="OrthoDB" id="5646071at2"/>